<dbReference type="InterPro" id="IPR005467">
    <property type="entry name" value="His_kinase_dom"/>
</dbReference>
<dbReference type="GO" id="GO:0000155">
    <property type="term" value="F:phosphorelay sensor kinase activity"/>
    <property type="evidence" value="ECO:0007669"/>
    <property type="project" value="InterPro"/>
</dbReference>
<dbReference type="Pfam" id="PF00989">
    <property type="entry name" value="PAS"/>
    <property type="match status" value="1"/>
</dbReference>
<keyword evidence="5" id="KW-0597">Phosphoprotein</keyword>
<dbReference type="EMBL" id="CP007142">
    <property type="protein sequence ID" value="AJQ97755.1"/>
    <property type="molecule type" value="Genomic_DNA"/>
</dbReference>
<comment type="catalytic activity">
    <reaction evidence="1">
        <text>ATP + protein L-histidine = ADP + protein N-phospho-L-histidine.</text>
        <dbReference type="EC" id="2.7.13.3"/>
    </reaction>
</comment>
<evidence type="ECO:0000256" key="1">
    <source>
        <dbReference type="ARBA" id="ARBA00000085"/>
    </source>
</evidence>
<keyword evidence="10" id="KW-0067">ATP-binding</keyword>
<keyword evidence="13 14" id="KW-0472">Membrane</keyword>
<keyword evidence="9 16" id="KW-0418">Kinase</keyword>
<dbReference type="EC" id="2.7.13.3" evidence="3"/>
<dbReference type="SUPFAM" id="SSF103190">
    <property type="entry name" value="Sensory domain-like"/>
    <property type="match status" value="1"/>
</dbReference>
<dbReference type="Gene3D" id="1.10.287.130">
    <property type="match status" value="1"/>
</dbReference>
<evidence type="ECO:0000313" key="16">
    <source>
        <dbReference type="EMBL" id="AJQ97755.1"/>
    </source>
</evidence>
<dbReference type="RefSeq" id="WP_245626991.1">
    <property type="nucleotide sequence ID" value="NZ_CP007142.1"/>
</dbReference>
<sequence length="543" mass="59621">MLMVVSQRFKQLKLQSQMIIMLGATAFLQTGLIGGFTVLYLSSALEEQMGQRALYIAKTVAAMPEIIRAVEQQDSQTLVPVAQRVADETQAWFVVIGDKNGIRLAHPTPDRVGKSMLDDDQDDNAQALNYGHDMIVRADGSLGATMRGKTPIYDSSGENIIGIVSVGLLLNTVFDTVAAYRNTILAVITLSLLLSVTIAIMFARHFKQAILGLEPVEIAHLYKERDATLESIREGIIAIDINGKITTFNRAAMSTLQLDPDSRLLGQPISDVLPGSYMLEVLKTGIPQYDQEVRTGPLTLVVNRLPLLSAEGKVFGVVSSFRRKDELDFVSAQLTRIQQYAETLRSQAHEYSNKLHTIAGLIEIGAIEDALKLIGQETHDHQQLIQMLLENVPDPVIAGCILGKYNRARELGLIMEIDENSRMVDVPAAIPREKIVSILGNIIDNALEATLRTYGNGGKIALSMTDLGHDLVFEVEDQGPGLSDDQKQAIFEKGTSSKMEIGHGYGLHLVRQFVVQLHGTISIENAEIGGSRFCIYIPKHIQV</sequence>
<dbReference type="Pfam" id="PF02518">
    <property type="entry name" value="HATPase_c"/>
    <property type="match status" value="1"/>
</dbReference>
<dbReference type="InterPro" id="IPR000014">
    <property type="entry name" value="PAS"/>
</dbReference>
<dbReference type="InterPro" id="IPR016120">
    <property type="entry name" value="Sig_transdc_His_kin_SpoOB"/>
</dbReference>
<evidence type="ECO:0000256" key="4">
    <source>
        <dbReference type="ARBA" id="ARBA00022475"/>
    </source>
</evidence>
<evidence type="ECO:0000256" key="5">
    <source>
        <dbReference type="ARBA" id="ARBA00022553"/>
    </source>
</evidence>
<dbReference type="SMART" id="SM00387">
    <property type="entry name" value="HATPase_c"/>
    <property type="match status" value="1"/>
</dbReference>
<dbReference type="PANTHER" id="PTHR43547:SF10">
    <property type="entry name" value="SENSOR HISTIDINE KINASE DCUS"/>
    <property type="match status" value="1"/>
</dbReference>
<dbReference type="InterPro" id="IPR036890">
    <property type="entry name" value="HATPase_C_sf"/>
</dbReference>
<dbReference type="InterPro" id="IPR013767">
    <property type="entry name" value="PAS_fold"/>
</dbReference>
<feature type="transmembrane region" description="Helical" evidence="14">
    <location>
        <begin position="20"/>
        <end position="42"/>
    </location>
</feature>
<evidence type="ECO:0000256" key="7">
    <source>
        <dbReference type="ARBA" id="ARBA00022692"/>
    </source>
</evidence>
<evidence type="ECO:0000256" key="3">
    <source>
        <dbReference type="ARBA" id="ARBA00012438"/>
    </source>
</evidence>
<dbReference type="Pfam" id="PF14689">
    <property type="entry name" value="SPOB_a"/>
    <property type="match status" value="1"/>
</dbReference>
<dbReference type="SUPFAM" id="SSF55874">
    <property type="entry name" value="ATPase domain of HSP90 chaperone/DNA topoisomerase II/histidine kinase"/>
    <property type="match status" value="1"/>
</dbReference>
<keyword evidence="17" id="KW-1185">Reference proteome</keyword>
<keyword evidence="6 16" id="KW-0808">Transferase</keyword>
<dbReference type="FunFam" id="3.30.450.20:FF:000018">
    <property type="entry name" value="Sensor histidine kinase DcuS"/>
    <property type="match status" value="1"/>
</dbReference>
<dbReference type="PRINTS" id="PR00344">
    <property type="entry name" value="BCTRLSENSOR"/>
</dbReference>
<dbReference type="PANTHER" id="PTHR43547">
    <property type="entry name" value="TWO-COMPONENT HISTIDINE KINASE"/>
    <property type="match status" value="1"/>
</dbReference>
<evidence type="ECO:0000256" key="9">
    <source>
        <dbReference type="ARBA" id="ARBA00022777"/>
    </source>
</evidence>
<dbReference type="InterPro" id="IPR004358">
    <property type="entry name" value="Sig_transdc_His_kin-like_C"/>
</dbReference>
<keyword evidence="7 14" id="KW-0812">Transmembrane</keyword>
<dbReference type="PATRIC" id="fig|1445510.3.peg.5684"/>
<dbReference type="Proteomes" id="UP000032266">
    <property type="component" value="Chromosome"/>
</dbReference>
<protein>
    <recommendedName>
        <fullName evidence="3">histidine kinase</fullName>
        <ecNumber evidence="3">2.7.13.3</ecNumber>
    </recommendedName>
</protein>
<dbReference type="GO" id="GO:0005886">
    <property type="term" value="C:plasma membrane"/>
    <property type="evidence" value="ECO:0007669"/>
    <property type="project" value="UniProtKB-SubCell"/>
</dbReference>
<keyword evidence="8" id="KW-0547">Nucleotide-binding</keyword>
<evidence type="ECO:0000256" key="2">
    <source>
        <dbReference type="ARBA" id="ARBA00004651"/>
    </source>
</evidence>
<dbReference type="Gene3D" id="3.30.565.10">
    <property type="entry name" value="Histidine kinase-like ATPase, C-terminal domain"/>
    <property type="match status" value="1"/>
</dbReference>
<proteinExistence type="predicted"/>
<keyword evidence="4" id="KW-1003">Cell membrane</keyword>
<dbReference type="CDD" id="cd00130">
    <property type="entry name" value="PAS"/>
    <property type="match status" value="1"/>
</dbReference>
<gene>
    <name evidence="16" type="ORF">YC6258_05727</name>
</gene>
<comment type="subcellular location">
    <subcellularLocation>
        <location evidence="2">Cell membrane</location>
        <topology evidence="2">Multi-pass membrane protein</topology>
    </subcellularLocation>
</comment>
<dbReference type="SUPFAM" id="SSF55890">
    <property type="entry name" value="Sporulation response regulatory protein Spo0B"/>
    <property type="match status" value="1"/>
</dbReference>
<evidence type="ECO:0000256" key="8">
    <source>
        <dbReference type="ARBA" id="ARBA00022741"/>
    </source>
</evidence>
<accession>A0A0C5VEU2</accession>
<feature type="domain" description="Histidine kinase" evidence="15">
    <location>
        <begin position="346"/>
        <end position="541"/>
    </location>
</feature>
<evidence type="ECO:0000256" key="13">
    <source>
        <dbReference type="ARBA" id="ARBA00023136"/>
    </source>
</evidence>
<evidence type="ECO:0000256" key="6">
    <source>
        <dbReference type="ARBA" id="ARBA00022679"/>
    </source>
</evidence>
<evidence type="ECO:0000259" key="15">
    <source>
        <dbReference type="PROSITE" id="PS50109"/>
    </source>
</evidence>
<dbReference type="GO" id="GO:0006355">
    <property type="term" value="P:regulation of DNA-templated transcription"/>
    <property type="evidence" value="ECO:0007669"/>
    <property type="project" value="InterPro"/>
</dbReference>
<keyword evidence="12" id="KW-0902">Two-component regulatory system</keyword>
<dbReference type="SUPFAM" id="SSF55785">
    <property type="entry name" value="PYP-like sensor domain (PAS domain)"/>
    <property type="match status" value="1"/>
</dbReference>
<dbReference type="InterPro" id="IPR029151">
    <property type="entry name" value="Sensor-like_sf"/>
</dbReference>
<dbReference type="Pfam" id="PF17203">
    <property type="entry name" value="sCache_3_2"/>
    <property type="match status" value="1"/>
</dbReference>
<evidence type="ECO:0000256" key="10">
    <source>
        <dbReference type="ARBA" id="ARBA00022840"/>
    </source>
</evidence>
<dbReference type="InterPro" id="IPR033463">
    <property type="entry name" value="sCache_3"/>
</dbReference>
<evidence type="ECO:0000256" key="11">
    <source>
        <dbReference type="ARBA" id="ARBA00022989"/>
    </source>
</evidence>
<organism evidence="16 17">
    <name type="scientific">Gynuella sunshinyii YC6258</name>
    <dbReference type="NCBI Taxonomy" id="1445510"/>
    <lineage>
        <taxon>Bacteria</taxon>
        <taxon>Pseudomonadati</taxon>
        <taxon>Pseudomonadota</taxon>
        <taxon>Gammaproteobacteria</taxon>
        <taxon>Oceanospirillales</taxon>
        <taxon>Saccharospirillaceae</taxon>
        <taxon>Gynuella</taxon>
    </lineage>
</organism>
<dbReference type="STRING" id="1445510.YC6258_05727"/>
<dbReference type="SMART" id="SM00091">
    <property type="entry name" value="PAS"/>
    <property type="match status" value="1"/>
</dbReference>
<dbReference type="InterPro" id="IPR003594">
    <property type="entry name" value="HATPase_dom"/>
</dbReference>
<dbReference type="InterPro" id="IPR039506">
    <property type="entry name" value="SPOB_a"/>
</dbReference>
<reference evidence="16 17" key="1">
    <citation type="submission" date="2014-01" db="EMBL/GenBank/DDBJ databases">
        <title>Full genme sequencing of cellulolytic bacterium Gynuella sunshinyii YC6258T gen. nov., sp. nov.</title>
        <authorList>
            <person name="Khan H."/>
            <person name="Chung E.J."/>
            <person name="Chung Y.R."/>
        </authorList>
    </citation>
    <scope>NUCLEOTIDE SEQUENCE [LARGE SCALE GENOMIC DNA]</scope>
    <source>
        <strain evidence="16 17">YC6258</strain>
    </source>
</reference>
<evidence type="ECO:0000313" key="17">
    <source>
        <dbReference type="Proteomes" id="UP000032266"/>
    </source>
</evidence>
<evidence type="ECO:0000256" key="12">
    <source>
        <dbReference type="ARBA" id="ARBA00023012"/>
    </source>
</evidence>
<dbReference type="Gene3D" id="3.30.450.20">
    <property type="entry name" value="PAS domain"/>
    <property type="match status" value="2"/>
</dbReference>
<dbReference type="GO" id="GO:0005524">
    <property type="term" value="F:ATP binding"/>
    <property type="evidence" value="ECO:0007669"/>
    <property type="project" value="UniProtKB-KW"/>
</dbReference>
<dbReference type="PROSITE" id="PS50109">
    <property type="entry name" value="HIS_KIN"/>
    <property type="match status" value="1"/>
</dbReference>
<name>A0A0C5VEU2_9GAMM</name>
<evidence type="ECO:0000256" key="14">
    <source>
        <dbReference type="SAM" id="Phobius"/>
    </source>
</evidence>
<feature type="transmembrane region" description="Helical" evidence="14">
    <location>
        <begin position="184"/>
        <end position="203"/>
    </location>
</feature>
<keyword evidence="11 14" id="KW-1133">Transmembrane helix</keyword>
<dbReference type="InterPro" id="IPR035965">
    <property type="entry name" value="PAS-like_dom_sf"/>
</dbReference>
<dbReference type="HOGENOM" id="CLU_020211_11_2_6"/>
<dbReference type="AlphaFoldDB" id="A0A0C5VEU2"/>
<dbReference type="KEGG" id="gsn:YC6258_05727"/>